<keyword evidence="6" id="KW-0413">Isomerase</keyword>
<dbReference type="Proteomes" id="UP000321917">
    <property type="component" value="Unassembled WGS sequence"/>
</dbReference>
<dbReference type="RefSeq" id="WP_146799011.1">
    <property type="nucleotide sequence ID" value="NZ_VOLP01000008.1"/>
</dbReference>
<dbReference type="InterPro" id="IPR032259">
    <property type="entry name" value="HIBYL-CoA-H"/>
</dbReference>
<keyword evidence="7" id="KW-1185">Reference proteome</keyword>
<organism evidence="6 8">
    <name type="scientific">Colwellia hornerae</name>
    <dbReference type="NCBI Taxonomy" id="89402"/>
    <lineage>
        <taxon>Bacteria</taxon>
        <taxon>Pseudomonadati</taxon>
        <taxon>Pseudomonadota</taxon>
        <taxon>Gammaproteobacteria</taxon>
        <taxon>Alteromonadales</taxon>
        <taxon>Colwelliaceae</taxon>
        <taxon>Colwellia</taxon>
    </lineage>
</organism>
<dbReference type="NCBIfam" id="NF004127">
    <property type="entry name" value="PRK05617.1"/>
    <property type="match status" value="1"/>
</dbReference>
<dbReference type="GO" id="GO:0006574">
    <property type="term" value="P:L-valine catabolic process"/>
    <property type="evidence" value="ECO:0007669"/>
    <property type="project" value="TreeGrafter"/>
</dbReference>
<proteinExistence type="predicted"/>
<evidence type="ECO:0000313" key="5">
    <source>
        <dbReference type="EMBL" id="TWX61109.1"/>
    </source>
</evidence>
<dbReference type="Pfam" id="PF16113">
    <property type="entry name" value="ECH_2"/>
    <property type="match status" value="1"/>
</dbReference>
<sequence length="368" mass="40999">MTDVIFKELSCKNNKRIAIAELNAPKSLNALNLSMIRLLTKKLTSWQQDDNIAVVILQGAGEKAFCAGGDVVSLYRYLHELNTPIDDDVITSGFANEFFSEEYVLDQLIHNFSKPIMIWGDGYIMGGGIGLFAGASHRITTERTLMAMPEVSIGLYPDVGSSWFLNKTPEDLGLFLGITGAVFNAADANYLGLSDYTIDSSSKNGVFDHLLIVNWQDNDQNHCLLDQALKDFSKRFEHTLPAEVKNNKAAIAKLLAFDNIVDIHTAILNVQTDNKWLNKAKNKLLSGSPLSACIIYRQLQTTKALSLSECFTSELNLILRCCQYTEACEGIRALLVDKDKSPNWSFSNISDVDHKLVDWFFSPIDKKI</sequence>
<feature type="domain" description="Enoyl-CoA hydratase/isomerase" evidence="4">
    <location>
        <begin position="18"/>
        <end position="361"/>
    </location>
</feature>
<dbReference type="InterPro" id="IPR045004">
    <property type="entry name" value="ECH_dom"/>
</dbReference>
<dbReference type="GO" id="GO:0016853">
    <property type="term" value="F:isomerase activity"/>
    <property type="evidence" value="ECO:0007669"/>
    <property type="project" value="UniProtKB-KW"/>
</dbReference>
<protein>
    <recommendedName>
        <fullName evidence="2">3-hydroxyisobutyryl-CoA hydrolase</fullName>
        <ecNumber evidence="2">3.1.2.4</ecNumber>
    </recommendedName>
</protein>
<dbReference type="Proteomes" id="UP000321525">
    <property type="component" value="Unassembled WGS sequence"/>
</dbReference>
<dbReference type="PANTHER" id="PTHR43176:SF3">
    <property type="entry name" value="3-HYDROXYISOBUTYRYL-COA HYDROLASE, MITOCHONDRIAL"/>
    <property type="match status" value="1"/>
</dbReference>
<evidence type="ECO:0000256" key="3">
    <source>
        <dbReference type="ARBA" id="ARBA00022801"/>
    </source>
</evidence>
<dbReference type="SUPFAM" id="SSF52096">
    <property type="entry name" value="ClpP/crotonase"/>
    <property type="match status" value="1"/>
</dbReference>
<dbReference type="CDD" id="cd06558">
    <property type="entry name" value="crotonase-like"/>
    <property type="match status" value="1"/>
</dbReference>
<dbReference type="InterPro" id="IPR029045">
    <property type="entry name" value="ClpP/crotonase-like_dom_sf"/>
</dbReference>
<dbReference type="AlphaFoldDB" id="A0A5C6QP69"/>
<dbReference type="EMBL" id="VOLQ01000005">
    <property type="protein sequence ID" value="TWX70362.1"/>
    <property type="molecule type" value="Genomic_DNA"/>
</dbReference>
<evidence type="ECO:0000313" key="6">
    <source>
        <dbReference type="EMBL" id="TWX70362.1"/>
    </source>
</evidence>
<evidence type="ECO:0000259" key="4">
    <source>
        <dbReference type="Pfam" id="PF16113"/>
    </source>
</evidence>
<dbReference type="GO" id="GO:0003860">
    <property type="term" value="F:3-hydroxyisobutyryl-CoA hydrolase activity"/>
    <property type="evidence" value="ECO:0007669"/>
    <property type="project" value="UniProtKB-EC"/>
</dbReference>
<evidence type="ECO:0000256" key="1">
    <source>
        <dbReference type="ARBA" id="ARBA00001709"/>
    </source>
</evidence>
<dbReference type="GO" id="GO:0005829">
    <property type="term" value="C:cytosol"/>
    <property type="evidence" value="ECO:0007669"/>
    <property type="project" value="TreeGrafter"/>
</dbReference>
<evidence type="ECO:0000313" key="7">
    <source>
        <dbReference type="Proteomes" id="UP000321525"/>
    </source>
</evidence>
<comment type="catalytic activity">
    <reaction evidence="1">
        <text>3-hydroxy-2-methylpropanoyl-CoA + H2O = 3-hydroxy-2-methylpropanoate + CoA + H(+)</text>
        <dbReference type="Rhea" id="RHEA:20888"/>
        <dbReference type="ChEBI" id="CHEBI:11805"/>
        <dbReference type="ChEBI" id="CHEBI:15377"/>
        <dbReference type="ChEBI" id="CHEBI:15378"/>
        <dbReference type="ChEBI" id="CHEBI:57287"/>
        <dbReference type="ChEBI" id="CHEBI:57340"/>
        <dbReference type="EC" id="3.1.2.4"/>
    </reaction>
</comment>
<comment type="caution">
    <text evidence="6">The sequence shown here is derived from an EMBL/GenBank/DDBJ whole genome shotgun (WGS) entry which is preliminary data.</text>
</comment>
<dbReference type="Gene3D" id="3.90.226.10">
    <property type="entry name" value="2-enoyl-CoA Hydratase, Chain A, domain 1"/>
    <property type="match status" value="1"/>
</dbReference>
<evidence type="ECO:0000256" key="2">
    <source>
        <dbReference type="ARBA" id="ARBA00011915"/>
    </source>
</evidence>
<dbReference type="EC" id="3.1.2.4" evidence="2"/>
<dbReference type="OrthoDB" id="9790967at2"/>
<reference evidence="6 8" key="1">
    <citation type="submission" date="2019-07" db="EMBL/GenBank/DDBJ databases">
        <title>Genomes of sea-ice associated Colwellia species.</title>
        <authorList>
            <person name="Bowman J.P."/>
        </authorList>
    </citation>
    <scope>NUCLEOTIDE SEQUENCE [LARGE SCALE GENOMIC DNA]</scope>
    <source>
        <strain evidence="5 7">ACAM 607</strain>
        <strain evidence="6 8">IC036</strain>
    </source>
</reference>
<dbReference type="EMBL" id="VOLR01000007">
    <property type="protein sequence ID" value="TWX61109.1"/>
    <property type="molecule type" value="Genomic_DNA"/>
</dbReference>
<dbReference type="PANTHER" id="PTHR43176">
    <property type="entry name" value="3-HYDROXYISOBUTYRYL-COA HYDROLASE-RELATED"/>
    <property type="match status" value="1"/>
</dbReference>
<evidence type="ECO:0000313" key="8">
    <source>
        <dbReference type="Proteomes" id="UP000321917"/>
    </source>
</evidence>
<gene>
    <name evidence="5" type="ORF">ESZ26_06935</name>
    <name evidence="6" type="ORF">ESZ27_04425</name>
</gene>
<accession>A0A5C6QP69</accession>
<keyword evidence="3" id="KW-0378">Hydrolase</keyword>
<name>A0A5C6QP69_9GAMM</name>